<dbReference type="RefSeq" id="WP_106586281.1">
    <property type="nucleotide sequence ID" value="NZ_PYGA01000027.1"/>
</dbReference>
<dbReference type="EMBL" id="PYGA01000027">
    <property type="protein sequence ID" value="PSK89185.1"/>
    <property type="molecule type" value="Genomic_DNA"/>
</dbReference>
<feature type="region of interest" description="Disordered" evidence="1">
    <location>
        <begin position="173"/>
        <end position="194"/>
    </location>
</feature>
<evidence type="ECO:0000313" key="3">
    <source>
        <dbReference type="Proteomes" id="UP000240542"/>
    </source>
</evidence>
<dbReference type="AlphaFoldDB" id="A0A2P8CW48"/>
<dbReference type="OrthoDB" id="4209305at2"/>
<proteinExistence type="predicted"/>
<keyword evidence="3" id="KW-1185">Reference proteome</keyword>
<sequence length="194" mass="21828">MLGTLASAVVTQRAAERTKAREFEEAERRRIDDRAFEVRQALLAARRECYIEVNTASRYYHTLMRNCYHALLLGPLPAEMRDRLDHARVDHRAKYSVAQMVVPDDVLRSVERVNDEFNRLYGQILELAEDRAKPGESTSTLLASLDRPDGLVPRLEEMRTVMRVDLGTSAVARTEPALASTEAAEDAEDGKSPG</sequence>
<gene>
    <name evidence="2" type="ORF">CLV63_12758</name>
</gene>
<reference evidence="2 3" key="1">
    <citation type="submission" date="2018-03" db="EMBL/GenBank/DDBJ databases">
        <title>Genomic Encyclopedia of Archaeal and Bacterial Type Strains, Phase II (KMG-II): from individual species to whole genera.</title>
        <authorList>
            <person name="Goeker M."/>
        </authorList>
    </citation>
    <scope>NUCLEOTIDE SEQUENCE [LARGE SCALE GENOMIC DNA]</scope>
    <source>
        <strain evidence="2 3">DSM 45312</strain>
    </source>
</reference>
<protein>
    <submittedName>
        <fullName evidence="2">Uncharacterized protein</fullName>
    </submittedName>
</protein>
<accession>A0A2P8CW48</accession>
<evidence type="ECO:0000313" key="2">
    <source>
        <dbReference type="EMBL" id="PSK89185.1"/>
    </source>
</evidence>
<evidence type="ECO:0000256" key="1">
    <source>
        <dbReference type="SAM" id="MobiDB-lite"/>
    </source>
</evidence>
<comment type="caution">
    <text evidence="2">The sequence shown here is derived from an EMBL/GenBank/DDBJ whole genome shotgun (WGS) entry which is preliminary data.</text>
</comment>
<name>A0A2P8CW48_9ACTN</name>
<dbReference type="Proteomes" id="UP000240542">
    <property type="component" value="Unassembled WGS sequence"/>
</dbReference>
<organism evidence="2 3">
    <name type="scientific">Murinocardiopsis flavida</name>
    <dbReference type="NCBI Taxonomy" id="645275"/>
    <lineage>
        <taxon>Bacteria</taxon>
        <taxon>Bacillati</taxon>
        <taxon>Actinomycetota</taxon>
        <taxon>Actinomycetes</taxon>
        <taxon>Streptosporangiales</taxon>
        <taxon>Nocardiopsidaceae</taxon>
        <taxon>Murinocardiopsis</taxon>
    </lineage>
</organism>